<evidence type="ECO:0000256" key="3">
    <source>
        <dbReference type="ARBA" id="ARBA00022989"/>
    </source>
</evidence>
<keyword evidence="3" id="KW-1133">Transmembrane helix</keyword>
<organism evidence="10 11">
    <name type="scientific">Mikania micrantha</name>
    <name type="common">bitter vine</name>
    <dbReference type="NCBI Taxonomy" id="192012"/>
    <lineage>
        <taxon>Eukaryota</taxon>
        <taxon>Viridiplantae</taxon>
        <taxon>Streptophyta</taxon>
        <taxon>Embryophyta</taxon>
        <taxon>Tracheophyta</taxon>
        <taxon>Spermatophyta</taxon>
        <taxon>Magnoliopsida</taxon>
        <taxon>eudicotyledons</taxon>
        <taxon>Gunneridae</taxon>
        <taxon>Pentapetalae</taxon>
        <taxon>asterids</taxon>
        <taxon>campanulids</taxon>
        <taxon>Asterales</taxon>
        <taxon>Asteraceae</taxon>
        <taxon>Asteroideae</taxon>
        <taxon>Heliantheae alliance</taxon>
        <taxon>Eupatorieae</taxon>
        <taxon>Mikania</taxon>
    </lineage>
</organism>
<dbReference type="AlphaFoldDB" id="A0A5N6NG72"/>
<dbReference type="InterPro" id="IPR050355">
    <property type="entry name" value="RCF1"/>
</dbReference>
<dbReference type="Pfam" id="PF04588">
    <property type="entry name" value="HIG_1_N"/>
    <property type="match status" value="1"/>
</dbReference>
<dbReference type="PROSITE" id="PS50102">
    <property type="entry name" value="RRM"/>
    <property type="match status" value="1"/>
</dbReference>
<dbReference type="InterPro" id="IPR012677">
    <property type="entry name" value="Nucleotide-bd_a/b_plait_sf"/>
</dbReference>
<dbReference type="Gene3D" id="3.30.70.330">
    <property type="match status" value="1"/>
</dbReference>
<protein>
    <recommendedName>
        <fullName evidence="12">RRM domain-containing protein</fullName>
    </recommendedName>
</protein>
<dbReference type="CDD" id="cd00590">
    <property type="entry name" value="RRM_SF"/>
    <property type="match status" value="1"/>
</dbReference>
<dbReference type="InterPro" id="IPR036691">
    <property type="entry name" value="Endo/exonu/phosph_ase_sf"/>
</dbReference>
<feature type="region of interest" description="Disordered" evidence="7">
    <location>
        <begin position="344"/>
        <end position="383"/>
    </location>
</feature>
<proteinExistence type="predicted"/>
<keyword evidence="2" id="KW-0812">Transmembrane</keyword>
<evidence type="ECO:0000259" key="8">
    <source>
        <dbReference type="PROSITE" id="PS50102"/>
    </source>
</evidence>
<sequence>MKTERSLKFVKASKWEIVECALITTGVLTAGLISFKQGNSQLGQILMRARVVAQGGTVALMVGTAAYYGEKYKYQRFPTFTPNMQAVVRPKPSFGTETTFFISNLPEGITDARFKEAFLKFGRLSDAYVARKRDRRGNIFGFIRFIDVKEVNNLLLELNSVKLEGAKLEANIAKYLKGGNQQHVNKASMGRSKDMGITQTRNQMLTGAIVRYMGGLRIMISYPCTAIVKKVVMEHRRKLESWFSQFAIWHGQEHEYSKKVDGENAWEVRSHMDEREEGEILEHNHDGYGHETIGEVQPNVRETEACMVGGNLNMENYGPMNADPIGFTNLGLVGHQSDLIDVRPKKRSRAKEGGKDGAKINSLDVPSLTPDLNLPPLGKNSHQRRHRHDGVFYFGNALDAGLDNTHNQVDNTNVEEHVVDEVDDTIRVGKLLGIDVVDFRSQIEEIIGGKANLKETQLADNSKVILSQMWGNNHLVYENVNARGRSGGLSLTRLHEYRIGGIKFTYMSPDGSKGSKIDRMLVCDCFFHKWPCATFFAHPQLWSDHSPISLSTVCLDFGPPPFKFYNSWLQVEGLDNVVWSAVADCMVLGRPDVILMAKLRNIKMKIKEWRKLMSDNEIGLNEILTEECKRYETLAEISFIPDQEQVATISAVDPDLDFFTDAPDYLKHVDKSQLRIVE</sequence>
<dbReference type="OrthoDB" id="6604018at2759"/>
<evidence type="ECO:0000313" key="10">
    <source>
        <dbReference type="EMBL" id="KAD4887914.1"/>
    </source>
</evidence>
<evidence type="ECO:0000256" key="2">
    <source>
        <dbReference type="ARBA" id="ARBA00022692"/>
    </source>
</evidence>
<dbReference type="GO" id="GO:0003723">
    <property type="term" value="F:RNA binding"/>
    <property type="evidence" value="ECO:0007669"/>
    <property type="project" value="UniProtKB-UniRule"/>
</dbReference>
<gene>
    <name evidence="10" type="ORF">E3N88_19986</name>
</gene>
<dbReference type="InterPro" id="IPR035979">
    <property type="entry name" value="RBD_domain_sf"/>
</dbReference>
<evidence type="ECO:0000256" key="7">
    <source>
        <dbReference type="SAM" id="MobiDB-lite"/>
    </source>
</evidence>
<dbReference type="SUPFAM" id="SSF54928">
    <property type="entry name" value="RNA-binding domain, RBD"/>
    <property type="match status" value="1"/>
</dbReference>
<dbReference type="Pfam" id="PF00076">
    <property type="entry name" value="RRM_1"/>
    <property type="match status" value="1"/>
</dbReference>
<comment type="caution">
    <text evidence="10">The sequence shown here is derived from an EMBL/GenBank/DDBJ whole genome shotgun (WGS) entry which is preliminary data.</text>
</comment>
<dbReference type="PROSITE" id="PS51503">
    <property type="entry name" value="HIG1"/>
    <property type="match status" value="1"/>
</dbReference>
<evidence type="ECO:0008006" key="12">
    <source>
        <dbReference type="Google" id="ProtNLM"/>
    </source>
</evidence>
<reference evidence="10 11" key="1">
    <citation type="submission" date="2019-05" db="EMBL/GenBank/DDBJ databases">
        <title>Mikania micrantha, genome provides insights into the molecular mechanism of rapid growth.</title>
        <authorList>
            <person name="Liu B."/>
        </authorList>
    </citation>
    <scope>NUCLEOTIDE SEQUENCE [LARGE SCALE GENOMIC DNA]</scope>
    <source>
        <strain evidence="10">NLD-2019</strain>
        <tissue evidence="10">Leaf</tissue>
    </source>
</reference>
<accession>A0A5N6NG72</accession>
<evidence type="ECO:0000256" key="5">
    <source>
        <dbReference type="ARBA" id="ARBA00023136"/>
    </source>
</evidence>
<dbReference type="PANTHER" id="PTHR12297:SF3">
    <property type="entry name" value="HIG1 DOMAIN FAMILY MEMBER 1A"/>
    <property type="match status" value="1"/>
</dbReference>
<feature type="domain" description="RRM" evidence="8">
    <location>
        <begin position="98"/>
        <end position="175"/>
    </location>
</feature>
<dbReference type="EMBL" id="SZYD01000011">
    <property type="protein sequence ID" value="KAD4887914.1"/>
    <property type="molecule type" value="Genomic_DNA"/>
</dbReference>
<keyword evidence="5" id="KW-0472">Membrane</keyword>
<name>A0A5N6NG72_9ASTR</name>
<dbReference type="InterPro" id="IPR007667">
    <property type="entry name" value="Hypoxia_induced_domain"/>
</dbReference>
<dbReference type="PANTHER" id="PTHR12297">
    <property type="entry name" value="HYPOXIA-INDUCBILE GENE 1 HIG1 -RELATED"/>
    <property type="match status" value="1"/>
</dbReference>
<keyword evidence="11" id="KW-1185">Reference proteome</keyword>
<dbReference type="Gene3D" id="6.10.140.1320">
    <property type="match status" value="1"/>
</dbReference>
<evidence type="ECO:0000256" key="4">
    <source>
        <dbReference type="ARBA" id="ARBA00023128"/>
    </source>
</evidence>
<dbReference type="InterPro" id="IPR000504">
    <property type="entry name" value="RRM_dom"/>
</dbReference>
<dbReference type="GO" id="GO:0031966">
    <property type="term" value="C:mitochondrial membrane"/>
    <property type="evidence" value="ECO:0007669"/>
    <property type="project" value="UniProtKB-SubCell"/>
</dbReference>
<dbReference type="Proteomes" id="UP000326396">
    <property type="component" value="Linkage Group LG19"/>
</dbReference>
<evidence type="ECO:0000256" key="6">
    <source>
        <dbReference type="PROSITE-ProRule" id="PRU00176"/>
    </source>
</evidence>
<evidence type="ECO:0000256" key="1">
    <source>
        <dbReference type="ARBA" id="ARBA00004325"/>
    </source>
</evidence>
<evidence type="ECO:0000313" key="11">
    <source>
        <dbReference type="Proteomes" id="UP000326396"/>
    </source>
</evidence>
<keyword evidence="6" id="KW-0694">RNA-binding</keyword>
<comment type="subcellular location">
    <subcellularLocation>
        <location evidence="1">Mitochondrion membrane</location>
    </subcellularLocation>
</comment>
<dbReference type="SMART" id="SM00360">
    <property type="entry name" value="RRM"/>
    <property type="match status" value="1"/>
</dbReference>
<dbReference type="Gene3D" id="3.60.10.10">
    <property type="entry name" value="Endonuclease/exonuclease/phosphatase"/>
    <property type="match status" value="1"/>
</dbReference>
<evidence type="ECO:0000259" key="9">
    <source>
        <dbReference type="PROSITE" id="PS51503"/>
    </source>
</evidence>
<keyword evidence="4" id="KW-0496">Mitochondrion</keyword>
<feature type="domain" description="HIG1" evidence="9">
    <location>
        <begin position="1"/>
        <end position="79"/>
    </location>
</feature>